<feature type="region of interest" description="Disordered" evidence="1">
    <location>
        <begin position="81"/>
        <end position="123"/>
    </location>
</feature>
<dbReference type="Gramene" id="OE9A029135T1">
    <property type="protein sequence ID" value="OE9A029135C1"/>
    <property type="gene ID" value="OE9A029135"/>
</dbReference>
<evidence type="ECO:0000256" key="1">
    <source>
        <dbReference type="SAM" id="MobiDB-lite"/>
    </source>
</evidence>
<dbReference type="AlphaFoldDB" id="A0A8S0QFX6"/>
<evidence type="ECO:0000313" key="3">
    <source>
        <dbReference type="Proteomes" id="UP000594638"/>
    </source>
</evidence>
<protein>
    <submittedName>
        <fullName evidence="2">GATA transcription factor 5-like</fullName>
    </submittedName>
</protein>
<accession>A0A8S0QFX6</accession>
<reference evidence="2 3" key="1">
    <citation type="submission" date="2019-12" db="EMBL/GenBank/DDBJ databases">
        <authorList>
            <person name="Alioto T."/>
            <person name="Alioto T."/>
            <person name="Gomez Garrido J."/>
        </authorList>
    </citation>
    <scope>NUCLEOTIDE SEQUENCE [LARGE SCALE GENOMIC DNA]</scope>
</reference>
<feature type="compositionally biased region" description="Polar residues" evidence="1">
    <location>
        <begin position="87"/>
        <end position="96"/>
    </location>
</feature>
<sequence length="123" mass="13769">MNAHPGPTHCIFPILRRLRIEGESRRSKLPVFSLPSANSASSVKDDFGTLRCSELSVPAQDLENLEWLSHFVEESFSEYSVTGKLPPNSTENQSEPEISVPEKPCFTTPVQTKARTKRNEIGR</sequence>
<comment type="caution">
    <text evidence="2">The sequence shown here is derived from an EMBL/GenBank/DDBJ whole genome shotgun (WGS) entry which is preliminary data.</text>
</comment>
<keyword evidence="3" id="KW-1185">Reference proteome</keyword>
<dbReference type="Proteomes" id="UP000594638">
    <property type="component" value="Unassembled WGS sequence"/>
</dbReference>
<evidence type="ECO:0000313" key="2">
    <source>
        <dbReference type="EMBL" id="CAA2964647.1"/>
    </source>
</evidence>
<dbReference type="OrthoDB" id="2162994at2759"/>
<name>A0A8S0QFX6_OLEEU</name>
<dbReference type="EMBL" id="CACTIH010001826">
    <property type="protein sequence ID" value="CAA2964647.1"/>
    <property type="molecule type" value="Genomic_DNA"/>
</dbReference>
<organism evidence="2 3">
    <name type="scientific">Olea europaea subsp. europaea</name>
    <dbReference type="NCBI Taxonomy" id="158383"/>
    <lineage>
        <taxon>Eukaryota</taxon>
        <taxon>Viridiplantae</taxon>
        <taxon>Streptophyta</taxon>
        <taxon>Embryophyta</taxon>
        <taxon>Tracheophyta</taxon>
        <taxon>Spermatophyta</taxon>
        <taxon>Magnoliopsida</taxon>
        <taxon>eudicotyledons</taxon>
        <taxon>Gunneridae</taxon>
        <taxon>Pentapetalae</taxon>
        <taxon>asterids</taxon>
        <taxon>lamiids</taxon>
        <taxon>Lamiales</taxon>
        <taxon>Oleaceae</taxon>
        <taxon>Oleeae</taxon>
        <taxon>Olea</taxon>
    </lineage>
</organism>
<gene>
    <name evidence="2" type="ORF">OLEA9_A029135</name>
</gene>
<proteinExistence type="predicted"/>